<dbReference type="AlphaFoldDB" id="A0A382S2J1"/>
<dbReference type="EMBL" id="UINC01125969">
    <property type="protein sequence ID" value="SVD04154.1"/>
    <property type="molecule type" value="Genomic_DNA"/>
</dbReference>
<evidence type="ECO:0000256" key="1">
    <source>
        <dbReference type="SAM" id="MobiDB-lite"/>
    </source>
</evidence>
<gene>
    <name evidence="2" type="ORF">METZ01_LOCUS357008</name>
</gene>
<name>A0A382S2J1_9ZZZZ</name>
<feature type="non-terminal residue" evidence="2">
    <location>
        <position position="31"/>
    </location>
</feature>
<dbReference type="AntiFam" id="ANF00010">
    <property type="entry name" value="tRNA translation"/>
</dbReference>
<sequence>MSHPCGQIAQLVEQRTENPRVGGSIPPLATR</sequence>
<proteinExistence type="predicted"/>
<evidence type="ECO:0000313" key="2">
    <source>
        <dbReference type="EMBL" id="SVD04154.1"/>
    </source>
</evidence>
<accession>A0A382S2J1</accession>
<feature type="region of interest" description="Disordered" evidence="1">
    <location>
        <begin position="12"/>
        <end position="31"/>
    </location>
</feature>
<protein>
    <submittedName>
        <fullName evidence="2">Uncharacterized protein</fullName>
    </submittedName>
</protein>
<organism evidence="2">
    <name type="scientific">marine metagenome</name>
    <dbReference type="NCBI Taxonomy" id="408172"/>
    <lineage>
        <taxon>unclassified sequences</taxon>
        <taxon>metagenomes</taxon>
        <taxon>ecological metagenomes</taxon>
    </lineage>
</organism>
<reference evidence="2" key="1">
    <citation type="submission" date="2018-05" db="EMBL/GenBank/DDBJ databases">
        <authorList>
            <person name="Lanie J.A."/>
            <person name="Ng W.-L."/>
            <person name="Kazmierczak K.M."/>
            <person name="Andrzejewski T.M."/>
            <person name="Davidsen T.M."/>
            <person name="Wayne K.J."/>
            <person name="Tettelin H."/>
            <person name="Glass J.I."/>
            <person name="Rusch D."/>
            <person name="Podicherti R."/>
            <person name="Tsui H.-C.T."/>
            <person name="Winkler M.E."/>
        </authorList>
    </citation>
    <scope>NUCLEOTIDE SEQUENCE</scope>
</reference>